<dbReference type="GO" id="GO:0050909">
    <property type="term" value="P:sensory perception of taste"/>
    <property type="evidence" value="ECO:0007669"/>
    <property type="project" value="UniProtKB-ARBA"/>
</dbReference>
<protein>
    <submittedName>
        <fullName evidence="16">TS1R1 protein</fullName>
    </submittedName>
</protein>
<feature type="transmembrane region" description="Helical" evidence="13">
    <location>
        <begin position="633"/>
        <end position="657"/>
    </location>
</feature>
<name>A0A8X8BJ00_POLSE</name>
<comment type="caution">
    <text evidence="16">The sequence shown here is derived from an EMBL/GenBank/DDBJ whole genome shotgun (WGS) entry which is preliminary data.</text>
</comment>
<keyword evidence="7 13" id="KW-0472">Membrane</keyword>
<feature type="non-terminal residue" evidence="16">
    <location>
        <position position="1"/>
    </location>
</feature>
<evidence type="ECO:0000256" key="2">
    <source>
        <dbReference type="ARBA" id="ARBA00022475"/>
    </source>
</evidence>
<feature type="non-terminal residue" evidence="16">
    <location>
        <position position="855"/>
    </location>
</feature>
<dbReference type="PRINTS" id="PR00248">
    <property type="entry name" value="GPCRMGR"/>
</dbReference>
<feature type="transmembrane region" description="Helical" evidence="13">
    <location>
        <begin position="722"/>
        <end position="746"/>
    </location>
</feature>
<dbReference type="InterPro" id="IPR028082">
    <property type="entry name" value="Peripla_BP_I"/>
</dbReference>
<evidence type="ECO:0000313" key="16">
    <source>
        <dbReference type="EMBL" id="KAG2459448.1"/>
    </source>
</evidence>
<keyword evidence="17" id="KW-1185">Reference proteome</keyword>
<dbReference type="GO" id="GO:0004930">
    <property type="term" value="F:G protein-coupled receptor activity"/>
    <property type="evidence" value="ECO:0007669"/>
    <property type="project" value="UniProtKB-KW"/>
</dbReference>
<keyword evidence="2" id="KW-1003">Cell membrane</keyword>
<feature type="transmembrane region" description="Helical" evidence="13">
    <location>
        <begin position="601"/>
        <end position="621"/>
    </location>
</feature>
<dbReference type="InterPro" id="IPR017978">
    <property type="entry name" value="GPCR_3_C"/>
</dbReference>
<keyword evidence="5 13" id="KW-1133">Transmembrane helix</keyword>
<evidence type="ECO:0000256" key="13">
    <source>
        <dbReference type="SAM" id="Phobius"/>
    </source>
</evidence>
<evidence type="ECO:0000256" key="6">
    <source>
        <dbReference type="ARBA" id="ARBA00023040"/>
    </source>
</evidence>
<proteinExistence type="inferred from homology"/>
<feature type="transmembrane region" description="Helical" evidence="13">
    <location>
        <begin position="677"/>
        <end position="697"/>
    </location>
</feature>
<keyword evidence="4 14" id="KW-0732">Signal</keyword>
<dbReference type="FunFam" id="2.10.50.30:FF:000004">
    <property type="entry name" value="Taste receptor type 1 member 3-like protein"/>
    <property type="match status" value="1"/>
</dbReference>
<dbReference type="PANTHER" id="PTHR24061:SF3">
    <property type="entry name" value="TASTE RECEPTOR TYPE 1 MEMBER 1"/>
    <property type="match status" value="1"/>
</dbReference>
<evidence type="ECO:0000313" key="17">
    <source>
        <dbReference type="Proteomes" id="UP000886611"/>
    </source>
</evidence>
<evidence type="ECO:0000256" key="3">
    <source>
        <dbReference type="ARBA" id="ARBA00022692"/>
    </source>
</evidence>
<evidence type="ECO:0000256" key="8">
    <source>
        <dbReference type="ARBA" id="ARBA00023170"/>
    </source>
</evidence>
<evidence type="ECO:0000256" key="12">
    <source>
        <dbReference type="SAM" id="MobiDB-lite"/>
    </source>
</evidence>
<sequence>MASLLPLSLLISACPPLLWGQLTSKDFYAGQLRAPGDYILGGLFPLFRASARVNQSEQMVTCDRFNPLGFNWLQALRFAIEEINNSSDLLPDIQLGFEVWDTCQQFNRVITPTLHFLTVPLDDELQPKCNYTSLVPRTLAVIGPSTSEEALTSATMLSYFMVPQVSYSASSSSLEDRTHFPSFFRTIPSDSQQTLALVELVERFRWDCISILAADSDYGKGSLATLQELFRYRNVCISYSDVIPGVSQDRESLLQQMVIKLDMFLVNVTIIFADISSAMALLSSVITWQTAGRNRVWIASEAWSTSNEIASLSNIHSIGTIVGLAIQTHIFPGFQEYLQSSKVIHTPAPTQLTNLSTASLESCQVSMADDTQIELLKMAIVEPEERISLNVYTAVYSVAHAIHSARQSIGADATLHPWQILEALKSVSFEVHNISVSFNSKGNLHAGYDLLVWKAIDGTIQFVPVGQYTAIGSLRVDTEEIWAAQGVQIPESKCYEDCLPGQIYRKRFSAWSSCMFICENCPEGTYQADLVTCLPCTLEEWSPARSTACLERDAQYLSWGDPYVMVLVVIACFGLALIIAVFVLFAIRLDTPVVKAAGGRMSLLMLFSLACSSLSLGSFVGRPNDFHCKMRQPLFAISFTVCISSILVKSFQIICIFKMAAKLPMAYKYWMRYNGPYMCILGSTLMQATICLIWYSIKAPYLVNNYKISSNQVYLQCYEGSFVGFTLMLSYIGLLGVLCFIFAFMGRKLPKNYNEARFIVAGMLIYFISWFSFFLTYATSEGKYVAAVQIFAVLNSTCGILFTYFMPKCYIILLKPESNTTAYFQNCLRSHGVARHSSHPSSTEATEPKDTGDCT</sequence>
<dbReference type="AlphaFoldDB" id="A0A8X8BJ00"/>
<evidence type="ECO:0000256" key="10">
    <source>
        <dbReference type="ARBA" id="ARBA00023224"/>
    </source>
</evidence>
<dbReference type="SUPFAM" id="SSF53822">
    <property type="entry name" value="Periplasmic binding protein-like I"/>
    <property type="match status" value="1"/>
</dbReference>
<dbReference type="PRINTS" id="PR00592">
    <property type="entry name" value="CASENSINGR"/>
</dbReference>
<dbReference type="PANTHER" id="PTHR24061">
    <property type="entry name" value="CALCIUM-SENSING RECEPTOR-RELATED"/>
    <property type="match status" value="1"/>
</dbReference>
<feature type="transmembrane region" description="Helical" evidence="13">
    <location>
        <begin position="563"/>
        <end position="589"/>
    </location>
</feature>
<feature type="region of interest" description="Disordered" evidence="12">
    <location>
        <begin position="833"/>
        <end position="855"/>
    </location>
</feature>
<organism evidence="16 17">
    <name type="scientific">Polypterus senegalus</name>
    <name type="common">Senegal bichir</name>
    <dbReference type="NCBI Taxonomy" id="55291"/>
    <lineage>
        <taxon>Eukaryota</taxon>
        <taxon>Metazoa</taxon>
        <taxon>Chordata</taxon>
        <taxon>Craniata</taxon>
        <taxon>Vertebrata</taxon>
        <taxon>Euteleostomi</taxon>
        <taxon>Actinopterygii</taxon>
        <taxon>Polypteriformes</taxon>
        <taxon>Polypteridae</taxon>
        <taxon>Polypterus</taxon>
    </lineage>
</organism>
<dbReference type="InterPro" id="IPR001828">
    <property type="entry name" value="ANF_lig-bd_rcpt"/>
</dbReference>
<evidence type="ECO:0000256" key="14">
    <source>
        <dbReference type="SAM" id="SignalP"/>
    </source>
</evidence>
<dbReference type="InterPro" id="IPR038550">
    <property type="entry name" value="GPCR_3_9-Cys_sf"/>
</dbReference>
<evidence type="ECO:0000256" key="7">
    <source>
        <dbReference type="ARBA" id="ARBA00023136"/>
    </source>
</evidence>
<evidence type="ECO:0000256" key="1">
    <source>
        <dbReference type="ARBA" id="ARBA00004651"/>
    </source>
</evidence>
<dbReference type="Gene3D" id="3.40.50.2300">
    <property type="match status" value="2"/>
</dbReference>
<evidence type="ECO:0000256" key="11">
    <source>
        <dbReference type="ARBA" id="ARBA00038492"/>
    </source>
</evidence>
<dbReference type="InterPro" id="IPR000068">
    <property type="entry name" value="GPCR_3_Ca_sens_rcpt-rel"/>
</dbReference>
<dbReference type="PROSITE" id="PS50259">
    <property type="entry name" value="G_PROTEIN_RECEP_F3_4"/>
    <property type="match status" value="1"/>
</dbReference>
<keyword evidence="10" id="KW-0807">Transducer</keyword>
<accession>A0A8X8BJ00</accession>
<reference evidence="16 17" key="1">
    <citation type="journal article" date="2021" name="Cell">
        <title>Tracing the genetic footprints of vertebrate landing in non-teleost ray-finned fishes.</title>
        <authorList>
            <person name="Bi X."/>
            <person name="Wang K."/>
            <person name="Yang L."/>
            <person name="Pan H."/>
            <person name="Jiang H."/>
            <person name="Wei Q."/>
            <person name="Fang M."/>
            <person name="Yu H."/>
            <person name="Zhu C."/>
            <person name="Cai Y."/>
            <person name="He Y."/>
            <person name="Gan X."/>
            <person name="Zeng H."/>
            <person name="Yu D."/>
            <person name="Zhu Y."/>
            <person name="Jiang H."/>
            <person name="Qiu Q."/>
            <person name="Yang H."/>
            <person name="Zhang Y.E."/>
            <person name="Wang W."/>
            <person name="Zhu M."/>
            <person name="He S."/>
            <person name="Zhang G."/>
        </authorList>
    </citation>
    <scope>NUCLEOTIDE SEQUENCE [LARGE SCALE GENOMIC DNA]</scope>
    <source>
        <strain evidence="16">Bchr_013</strain>
    </source>
</reference>
<evidence type="ECO:0000256" key="9">
    <source>
        <dbReference type="ARBA" id="ARBA00023180"/>
    </source>
</evidence>
<keyword evidence="8" id="KW-0675">Receptor</keyword>
<keyword evidence="9" id="KW-0325">Glycoprotein</keyword>
<keyword evidence="6" id="KW-0297">G-protein coupled receptor</keyword>
<evidence type="ECO:0000259" key="15">
    <source>
        <dbReference type="PROSITE" id="PS50259"/>
    </source>
</evidence>
<dbReference type="OrthoDB" id="5984008at2759"/>
<feature type="signal peptide" evidence="14">
    <location>
        <begin position="1"/>
        <end position="20"/>
    </location>
</feature>
<comment type="similarity">
    <text evidence="11">Belongs to the G-protein coupled receptor 3 family. TAS1R subfamily.</text>
</comment>
<dbReference type="EMBL" id="JAATIS010005477">
    <property type="protein sequence ID" value="KAG2459448.1"/>
    <property type="molecule type" value="Genomic_DNA"/>
</dbReference>
<dbReference type="FunFam" id="3.40.50.2300:FF:000016">
    <property type="entry name" value="Taste 1 receptor member 2"/>
    <property type="match status" value="1"/>
</dbReference>
<dbReference type="InterPro" id="IPR000337">
    <property type="entry name" value="GPCR_3"/>
</dbReference>
<feature type="compositionally biased region" description="Basic and acidic residues" evidence="12">
    <location>
        <begin position="846"/>
        <end position="855"/>
    </location>
</feature>
<keyword evidence="3 13" id="KW-0812">Transmembrane</keyword>
<dbReference type="Gene3D" id="2.10.50.30">
    <property type="entry name" value="GPCR, family 3, nine cysteines domain"/>
    <property type="match status" value="1"/>
</dbReference>
<feature type="chain" id="PRO_5036492434" evidence="14">
    <location>
        <begin position="21"/>
        <end position="855"/>
    </location>
</feature>
<feature type="transmembrane region" description="Helical" evidence="13">
    <location>
        <begin position="784"/>
        <end position="805"/>
    </location>
</feature>
<evidence type="ECO:0000256" key="5">
    <source>
        <dbReference type="ARBA" id="ARBA00022989"/>
    </source>
</evidence>
<feature type="domain" description="G-protein coupled receptors family 3 profile" evidence="15">
    <location>
        <begin position="563"/>
        <end position="828"/>
    </location>
</feature>
<comment type="subcellular location">
    <subcellularLocation>
        <location evidence="1">Cell membrane</location>
        <topology evidence="1">Multi-pass membrane protein</topology>
    </subcellularLocation>
</comment>
<dbReference type="Pfam" id="PF00003">
    <property type="entry name" value="7tm_3"/>
    <property type="match status" value="1"/>
</dbReference>
<dbReference type="Proteomes" id="UP000886611">
    <property type="component" value="Unassembled WGS sequence"/>
</dbReference>
<dbReference type="GO" id="GO:0005886">
    <property type="term" value="C:plasma membrane"/>
    <property type="evidence" value="ECO:0007669"/>
    <property type="project" value="UniProtKB-SubCell"/>
</dbReference>
<feature type="transmembrane region" description="Helical" evidence="13">
    <location>
        <begin position="758"/>
        <end position="778"/>
    </location>
</feature>
<gene>
    <name evidence="16" type="primary">Tas1r1_2</name>
    <name evidence="16" type="ORF">GTO96_0019192</name>
</gene>
<dbReference type="Pfam" id="PF01094">
    <property type="entry name" value="ANF_receptor"/>
    <property type="match status" value="1"/>
</dbReference>
<evidence type="ECO:0000256" key="4">
    <source>
        <dbReference type="ARBA" id="ARBA00022729"/>
    </source>
</evidence>